<keyword evidence="1" id="KW-0812">Transmembrane</keyword>
<proteinExistence type="predicted"/>
<organism evidence="2">
    <name type="scientific">viral metagenome</name>
    <dbReference type="NCBI Taxonomy" id="1070528"/>
    <lineage>
        <taxon>unclassified sequences</taxon>
        <taxon>metagenomes</taxon>
        <taxon>organismal metagenomes</taxon>
    </lineage>
</organism>
<dbReference type="SUPFAM" id="SSF53335">
    <property type="entry name" value="S-adenosyl-L-methionine-dependent methyltransferases"/>
    <property type="match status" value="1"/>
</dbReference>
<protein>
    <recommendedName>
        <fullName evidence="3">Methyltransferase type 11 domain-containing protein</fullName>
    </recommendedName>
</protein>
<evidence type="ECO:0008006" key="3">
    <source>
        <dbReference type="Google" id="ProtNLM"/>
    </source>
</evidence>
<reference evidence="2" key="1">
    <citation type="journal article" date="2020" name="Nature">
        <title>Giant virus diversity and host interactions through global metagenomics.</title>
        <authorList>
            <person name="Schulz F."/>
            <person name="Roux S."/>
            <person name="Paez-Espino D."/>
            <person name="Jungbluth S."/>
            <person name="Walsh D.A."/>
            <person name="Denef V.J."/>
            <person name="McMahon K.D."/>
            <person name="Konstantinidis K.T."/>
            <person name="Eloe-Fadrosh E.A."/>
            <person name="Kyrpides N.C."/>
            <person name="Woyke T."/>
        </authorList>
    </citation>
    <scope>NUCLEOTIDE SEQUENCE</scope>
    <source>
        <strain evidence="2">GVMAG-S-3300012919-55</strain>
    </source>
</reference>
<evidence type="ECO:0000313" key="2">
    <source>
        <dbReference type="EMBL" id="QHU17966.1"/>
    </source>
</evidence>
<dbReference type="AlphaFoldDB" id="A0A6C0KLC7"/>
<sequence>MNIYEILIVLLILSYMFFYYKQHYSKESFENQAVDYYTDAYSYEDIYDDLYSFIYDDLFYHEYYYTQLCNIMIDYMNHVYNNHLCIGIKHGGHINHLLNNNFKTTSISKSKSVVQVCKYHYKDYSYDYIHNFESNPYIFDDNTFTHISLIDNELYYLNDIQGFFYNCNKWLMLKGYLFILYYPYKSDLINGFLKKNENSSVRMNTVYTNTFREFSNNDEVSLIENIKDRKKNRKNKHSLHFYKEDYIKTLAREYDFHLISIEPLTSYEKIMIFQKQ</sequence>
<keyword evidence="1" id="KW-0472">Membrane</keyword>
<keyword evidence="1" id="KW-1133">Transmembrane helix</keyword>
<feature type="transmembrane region" description="Helical" evidence="1">
    <location>
        <begin position="6"/>
        <end position="22"/>
    </location>
</feature>
<name>A0A6C0KLC7_9ZZZZ</name>
<dbReference type="Gene3D" id="3.40.50.150">
    <property type="entry name" value="Vaccinia Virus protein VP39"/>
    <property type="match status" value="1"/>
</dbReference>
<accession>A0A6C0KLC7</accession>
<dbReference type="InterPro" id="IPR029063">
    <property type="entry name" value="SAM-dependent_MTases_sf"/>
</dbReference>
<evidence type="ECO:0000256" key="1">
    <source>
        <dbReference type="SAM" id="Phobius"/>
    </source>
</evidence>
<dbReference type="EMBL" id="MN740920">
    <property type="protein sequence ID" value="QHU17966.1"/>
    <property type="molecule type" value="Genomic_DNA"/>
</dbReference>